<dbReference type="EMBL" id="JAPKHW010000004">
    <property type="protein sequence ID" value="MCX4145085.1"/>
    <property type="molecule type" value="Genomic_DNA"/>
</dbReference>
<evidence type="ECO:0000313" key="2">
    <source>
        <dbReference type="EMBL" id="MCX4145085.1"/>
    </source>
</evidence>
<proteinExistence type="predicted"/>
<gene>
    <name evidence="3" type="ORF">NIE36_06795</name>
    <name evidence="2" type="ORF">OSB80_06810</name>
</gene>
<name>A0AAP5BA23_9BURK</name>
<feature type="region of interest" description="Disordered" evidence="1">
    <location>
        <begin position="1"/>
        <end position="38"/>
    </location>
</feature>
<evidence type="ECO:0000313" key="4">
    <source>
        <dbReference type="Proteomes" id="UP001209412"/>
    </source>
</evidence>
<evidence type="ECO:0000313" key="3">
    <source>
        <dbReference type="EMBL" id="MDQ6406916.1"/>
    </source>
</evidence>
<evidence type="ECO:0000313" key="5">
    <source>
        <dbReference type="Proteomes" id="UP001242288"/>
    </source>
</evidence>
<dbReference type="Proteomes" id="UP001209412">
    <property type="component" value="Unassembled WGS sequence"/>
</dbReference>
<organism evidence="3 5">
    <name type="scientific">Paraburkholderia madseniana</name>
    <dbReference type="NCBI Taxonomy" id="2599607"/>
    <lineage>
        <taxon>Bacteria</taxon>
        <taxon>Pseudomonadati</taxon>
        <taxon>Pseudomonadota</taxon>
        <taxon>Betaproteobacteria</taxon>
        <taxon>Burkholderiales</taxon>
        <taxon>Burkholderiaceae</taxon>
        <taxon>Paraburkholderia</taxon>
    </lineage>
</organism>
<sequence length="142" mass="15720">MKIYTGSQGGAAPGLRAPNRENARKSKAPQTSNDSWLTVPCNCRRRAGDKIDDAVAINYPGFQEVSVMEWMDTRPVAPGYYWVRFTDDRSPKQTIGEIADVPGNGSRQLVVVLLGDDEILELDDPFFDRALFAGPMEPPSME</sequence>
<dbReference type="RefSeq" id="WP_266257095.1">
    <property type="nucleotide sequence ID" value="NZ_JAMXWF010000004.1"/>
</dbReference>
<protein>
    <submittedName>
        <fullName evidence="3">Uncharacterized protein</fullName>
    </submittedName>
</protein>
<comment type="caution">
    <text evidence="3">The sequence shown here is derived from an EMBL/GenBank/DDBJ whole genome shotgun (WGS) entry which is preliminary data.</text>
</comment>
<dbReference type="AlphaFoldDB" id="A0AAP5BA23"/>
<accession>A0AAP5BA23</accession>
<reference evidence="3" key="1">
    <citation type="submission" date="2022-06" db="EMBL/GenBank/DDBJ databases">
        <title>PHB producers.</title>
        <authorList>
            <person name="Besaury L."/>
        </authorList>
    </citation>
    <scope>NUCLEOTIDE SEQUENCE</scope>
    <source>
        <strain evidence="3 4">SEWS6</strain>
    </source>
</reference>
<keyword evidence="4" id="KW-1185">Reference proteome</keyword>
<dbReference type="Proteomes" id="UP001242288">
    <property type="component" value="Unassembled WGS sequence"/>
</dbReference>
<evidence type="ECO:0000256" key="1">
    <source>
        <dbReference type="SAM" id="MobiDB-lite"/>
    </source>
</evidence>
<dbReference type="EMBL" id="JAMXWF010000004">
    <property type="protein sequence ID" value="MDQ6406916.1"/>
    <property type="molecule type" value="Genomic_DNA"/>
</dbReference>